<dbReference type="VEuPathDB" id="GiardiaDB:GL50803_21063"/>
<keyword evidence="2" id="KW-1185">Reference proteome</keyword>
<dbReference type="RefSeq" id="XP_001707559.1">
    <property type="nucleotide sequence ID" value="XM_001707507.1"/>
</dbReference>
<dbReference type="InterPro" id="IPR031336">
    <property type="entry name" value="CDC73_C"/>
</dbReference>
<evidence type="ECO:0000313" key="1">
    <source>
        <dbReference type="EMBL" id="KAE8305861.1"/>
    </source>
</evidence>
<dbReference type="HOGENOM" id="CLU_405163_0_0_1"/>
<dbReference type="KEGG" id="gla:GL50803_0021063"/>
<evidence type="ECO:0000313" key="2">
    <source>
        <dbReference type="Proteomes" id="UP000001548"/>
    </source>
</evidence>
<dbReference type="Gene3D" id="3.40.50.11990">
    <property type="entry name" value="RNA polymerase II accessory factor, Cdc73 C-terminal domain"/>
    <property type="match status" value="1"/>
</dbReference>
<dbReference type="InterPro" id="IPR038103">
    <property type="entry name" value="CDC73_C_sf"/>
</dbReference>
<dbReference type="EMBL" id="AACB03000001">
    <property type="protein sequence ID" value="KAE8305861.1"/>
    <property type="molecule type" value="Genomic_DNA"/>
</dbReference>
<gene>
    <name evidence="1" type="ORF">GL50803_0021063</name>
</gene>
<dbReference type="OMA" id="WCLVDDE"/>
<name>A8BE03_GIAIC</name>
<proteinExistence type="predicted"/>
<dbReference type="GeneID" id="5700461"/>
<dbReference type="AlphaFoldDB" id="A8BE03"/>
<dbReference type="Proteomes" id="UP000001548">
    <property type="component" value="Unassembled WGS sequence"/>
</dbReference>
<organism evidence="1 2">
    <name type="scientific">Giardia intestinalis (strain ATCC 50803 / WB clone C6)</name>
    <name type="common">Giardia lamblia</name>
    <dbReference type="NCBI Taxonomy" id="184922"/>
    <lineage>
        <taxon>Eukaryota</taxon>
        <taxon>Metamonada</taxon>
        <taxon>Diplomonadida</taxon>
        <taxon>Hexamitidae</taxon>
        <taxon>Giardiinae</taxon>
        <taxon>Giardia</taxon>
    </lineage>
</organism>
<comment type="caution">
    <text evidence="1">The sequence shown here is derived from an EMBL/GenBank/DDBJ whole genome shotgun (WGS) entry which is preliminary data.</text>
</comment>
<accession>A8BE03</accession>
<sequence>MALLAAARAALTGLQQTRDPACAWCLVDDEASQQRYVYAGGSLLPAHDEITLQGVPMTVADLCVMVATQQQLILANGEPVVAENLFVRRIRPKYAALASEAHTTVFDRKSILGLYAAIYSDADSSDIIHPSSVRLITDVNISAVPDLLKSGGIPLIIKLTQDSNKGAFFDVHEYDRRRDVSSYYSALHEFLASREADDKKDNQEYLSYYSHGASFLTEVDSAIEHASKHLDFLTPFLADRSAAPTAMSPKTSEEHASGPSGFSLDQAISSIKKYSELDQRVASNPQLTTETDGPDQKLIYSGRLSVLSSRVTSNVKVLPKTLEVEKAQITSFIHRSTFVVSKDFFSARGSRILNTIHDIARSMNTYKPSLFCSTVYLSSLYASLVPTAYLSKVLRTFSKYCTITARKDPADTIRVVAAKIQRPVTFISANSLHYAKFVAPFIRNNIPIVADSTLRQVLSGLYHRSPDSQVEPSERRAEVNQSLQQRISKSSPRYILIPSAYSSCVVNERNILYLFVGGEFKPLNRLEKVKDYRRPQYSYVHQKAKDKEAGATNFSISKDKLSFAADDIVLSYKARTLVFTSDVGKVTEQEWESGAVLCVVLEKQSSQFNRVRINKPNEDKLAYVLSKSLGVYFHMKGEEAAPPYYKGDNIFSIQLSSIDSAAVHVQMKTLWALIENRLG</sequence>
<dbReference type="Pfam" id="PF05179">
    <property type="entry name" value="CDC73_C"/>
    <property type="match status" value="1"/>
</dbReference>
<reference evidence="1 2" key="1">
    <citation type="journal article" date="2007" name="Science">
        <title>Genomic minimalism in the early diverging intestinal parasite Giardia lamblia.</title>
        <authorList>
            <person name="Morrison H.G."/>
            <person name="McArthur A.G."/>
            <person name="Gillin F.D."/>
            <person name="Aley S.B."/>
            <person name="Adam R.D."/>
            <person name="Olsen G.J."/>
            <person name="Best A.A."/>
            <person name="Cande W.Z."/>
            <person name="Chen F."/>
            <person name="Cipriano M.J."/>
            <person name="Davids B.J."/>
            <person name="Dawson S.C."/>
            <person name="Elmendorf H.G."/>
            <person name="Hehl A.B."/>
            <person name="Holder M.E."/>
            <person name="Huse S.M."/>
            <person name="Kim U.U."/>
            <person name="Lasek-Nesselquist E."/>
            <person name="Manning G."/>
            <person name="Nigam A."/>
            <person name="Nixon J.E."/>
            <person name="Palm D."/>
            <person name="Passamaneck N.E."/>
            <person name="Prabhu A."/>
            <person name="Reich C.I."/>
            <person name="Reiner D.S."/>
            <person name="Samuelson J."/>
            <person name="Svard S.G."/>
            <person name="Sogin M.L."/>
        </authorList>
    </citation>
    <scope>NUCLEOTIDE SEQUENCE [LARGE SCALE GENOMIC DNA]</scope>
    <source>
        <strain evidence="1 2">WB C6</strain>
    </source>
</reference>
<protein>
    <submittedName>
        <fullName evidence="1">RNA pol II accessory factor, Cdc73 family, C-terminal domain-containing protein</fullName>
    </submittedName>
</protein>